<reference evidence="1" key="2">
    <citation type="journal article" date="2015" name="Data Brief">
        <title>Shoot transcriptome of the giant reed, Arundo donax.</title>
        <authorList>
            <person name="Barrero R.A."/>
            <person name="Guerrero F.D."/>
            <person name="Moolhuijzen P."/>
            <person name="Goolsby J.A."/>
            <person name="Tidwell J."/>
            <person name="Bellgard S.E."/>
            <person name="Bellgard M.I."/>
        </authorList>
    </citation>
    <scope>NUCLEOTIDE SEQUENCE</scope>
    <source>
        <tissue evidence="1">Shoot tissue taken approximately 20 cm above the soil surface</tissue>
    </source>
</reference>
<protein>
    <submittedName>
        <fullName evidence="1">Uncharacterized protein</fullName>
    </submittedName>
</protein>
<reference evidence="1" key="1">
    <citation type="submission" date="2014-09" db="EMBL/GenBank/DDBJ databases">
        <authorList>
            <person name="Magalhaes I.L.F."/>
            <person name="Oliveira U."/>
            <person name="Santos F.R."/>
            <person name="Vidigal T.H.D.A."/>
            <person name="Brescovit A.D."/>
            <person name="Santos A.J."/>
        </authorList>
    </citation>
    <scope>NUCLEOTIDE SEQUENCE</scope>
    <source>
        <tissue evidence="1">Shoot tissue taken approximately 20 cm above the soil surface</tissue>
    </source>
</reference>
<name>A0A0A8XRA8_ARUDO</name>
<sequence>MAAAALLAAAALPHILSVFSL</sequence>
<organism evidence="1">
    <name type="scientific">Arundo donax</name>
    <name type="common">Giant reed</name>
    <name type="synonym">Donax arundinaceus</name>
    <dbReference type="NCBI Taxonomy" id="35708"/>
    <lineage>
        <taxon>Eukaryota</taxon>
        <taxon>Viridiplantae</taxon>
        <taxon>Streptophyta</taxon>
        <taxon>Embryophyta</taxon>
        <taxon>Tracheophyta</taxon>
        <taxon>Spermatophyta</taxon>
        <taxon>Magnoliopsida</taxon>
        <taxon>Liliopsida</taxon>
        <taxon>Poales</taxon>
        <taxon>Poaceae</taxon>
        <taxon>PACMAD clade</taxon>
        <taxon>Arundinoideae</taxon>
        <taxon>Arundineae</taxon>
        <taxon>Arundo</taxon>
    </lineage>
</organism>
<dbReference type="AlphaFoldDB" id="A0A0A8XRA8"/>
<evidence type="ECO:0000313" key="1">
    <source>
        <dbReference type="EMBL" id="JAD15313.1"/>
    </source>
</evidence>
<accession>A0A0A8XRA8</accession>
<proteinExistence type="predicted"/>
<dbReference type="EMBL" id="GBRH01282582">
    <property type="protein sequence ID" value="JAD15313.1"/>
    <property type="molecule type" value="Transcribed_RNA"/>
</dbReference>